<dbReference type="OrthoDB" id="647456at2"/>
<organism evidence="1 2">
    <name type="scientific">Flavisolibacter ginsenosidimutans</name>
    <dbReference type="NCBI Taxonomy" id="661481"/>
    <lineage>
        <taxon>Bacteria</taxon>
        <taxon>Pseudomonadati</taxon>
        <taxon>Bacteroidota</taxon>
        <taxon>Chitinophagia</taxon>
        <taxon>Chitinophagales</taxon>
        <taxon>Chitinophagaceae</taxon>
        <taxon>Flavisolibacter</taxon>
    </lineage>
</organism>
<protein>
    <submittedName>
        <fullName evidence="1">DUF4249 domain-containing protein</fullName>
    </submittedName>
</protein>
<dbReference type="KEGG" id="fgg:FSB75_05545"/>
<sequence>MRQQNKSTRLWQLILLSFAVFGFGCEKNIDFKLADEESKLVVEATIENGQPPLVFLSTSLNYFSQISPEILAASVVRGADVFVSNGSKTQKLKQYDIPLAGGYTLSYYSIDSANLSAAFLGELNKSYSLKIVSQGKEYAATTTIPNITKQIDSLWYKPGPPQLDTNKVIVTGRFTDPPGFGDYVRYFTKRNGGPFLPGLNSVFDDLFVDGTTYELQVQAGVDRNQKIKEDDMFFNKGDTVTFKLSNIDKTTYNFWRTMEFSYQSIGNPFSTPVKVLGNISNNALGYFGGYASQYRTLVIKK</sequence>
<dbReference type="PROSITE" id="PS51257">
    <property type="entry name" value="PROKAR_LIPOPROTEIN"/>
    <property type="match status" value="1"/>
</dbReference>
<evidence type="ECO:0000313" key="1">
    <source>
        <dbReference type="EMBL" id="QEC55391.1"/>
    </source>
</evidence>
<evidence type="ECO:0000313" key="2">
    <source>
        <dbReference type="Proteomes" id="UP000321204"/>
    </source>
</evidence>
<proteinExistence type="predicted"/>
<dbReference type="Proteomes" id="UP000321204">
    <property type="component" value="Chromosome"/>
</dbReference>
<reference evidence="1 2" key="1">
    <citation type="journal article" date="2015" name="Int. J. Syst. Evol. Microbiol.">
        <title>Flavisolibacter ginsenosidimutans sp. nov., with ginsenoside-converting activity isolated from soil used for cultivating ginseng.</title>
        <authorList>
            <person name="Zhao Y."/>
            <person name="Liu Q."/>
            <person name="Kang M.S."/>
            <person name="Jin F."/>
            <person name="Yu H."/>
            <person name="Im W.T."/>
        </authorList>
    </citation>
    <scope>NUCLEOTIDE SEQUENCE [LARGE SCALE GENOMIC DNA]</scope>
    <source>
        <strain evidence="1 2">Gsoil 636</strain>
    </source>
</reference>
<keyword evidence="2" id="KW-1185">Reference proteome</keyword>
<dbReference type="InterPro" id="IPR025345">
    <property type="entry name" value="DUF4249"/>
</dbReference>
<dbReference type="Pfam" id="PF14054">
    <property type="entry name" value="DUF4249"/>
    <property type="match status" value="1"/>
</dbReference>
<accession>A0A5B8UFE7</accession>
<dbReference type="RefSeq" id="WP_146783990.1">
    <property type="nucleotide sequence ID" value="NZ_BAABIO010000002.1"/>
</dbReference>
<dbReference type="AlphaFoldDB" id="A0A5B8UFE7"/>
<dbReference type="EMBL" id="CP042433">
    <property type="protein sequence ID" value="QEC55391.1"/>
    <property type="molecule type" value="Genomic_DNA"/>
</dbReference>
<name>A0A5B8UFE7_9BACT</name>
<gene>
    <name evidence="1" type="ORF">FSB75_05545</name>
</gene>